<gene>
    <name evidence="2" type="ORF">B9Z19DRAFT_1191978</name>
</gene>
<keyword evidence="2" id="KW-0315">Glutamine amidotransferase</keyword>
<protein>
    <submittedName>
        <fullName evidence="2">CobB/CobQ-like glutamine amidotransferase domain-domain-containing protein</fullName>
    </submittedName>
</protein>
<dbReference type="SUPFAM" id="SSF52317">
    <property type="entry name" value="Class I glutamine amidotransferase-like"/>
    <property type="match status" value="1"/>
</dbReference>
<dbReference type="SMART" id="SM01211">
    <property type="entry name" value="GATase_5"/>
    <property type="match status" value="1"/>
</dbReference>
<dbReference type="OrthoDB" id="6666987at2759"/>
<dbReference type="Gene3D" id="3.40.50.880">
    <property type="match status" value="1"/>
</dbReference>
<dbReference type="GO" id="GO:0006164">
    <property type="term" value="P:purine nucleotide biosynthetic process"/>
    <property type="evidence" value="ECO:0007669"/>
    <property type="project" value="TreeGrafter"/>
</dbReference>
<dbReference type="GO" id="GO:0005737">
    <property type="term" value="C:cytoplasm"/>
    <property type="evidence" value="ECO:0007669"/>
    <property type="project" value="TreeGrafter"/>
</dbReference>
<dbReference type="PANTHER" id="PTHR10099">
    <property type="entry name" value="PHOSPHORIBOSYLFORMYLGLYCINAMIDINE SYNTHASE"/>
    <property type="match status" value="1"/>
</dbReference>
<evidence type="ECO:0000313" key="3">
    <source>
        <dbReference type="Proteomes" id="UP000244722"/>
    </source>
</evidence>
<dbReference type="Proteomes" id="UP000244722">
    <property type="component" value="Unassembled WGS sequence"/>
</dbReference>
<dbReference type="Pfam" id="PF13507">
    <property type="entry name" value="GATase_5"/>
    <property type="match status" value="1"/>
</dbReference>
<sequence>MEDDEILKYLYYIGVVKTRDDQTISIDHDGDMTYCTFALLEERSSRNGMKPPTQWSVCVTTPSALTRNTRTSSTMTMGLTYTLSFTPSDLLFTTLLNYRPRVTILREQGVNGHAEMAFSFKLAGFTPVDVHMADIIDGRVSLSDFVGLATCDGFSYRDASAPANLSSCTRKPDRSLKTSSRLVTTPLHGRKFQPPNCLAPSAFLNGMHGVRFHADRYPYNPNRSPGGSPSLGI</sequence>
<proteinExistence type="predicted"/>
<feature type="region of interest" description="Disordered" evidence="1">
    <location>
        <begin position="167"/>
        <end position="188"/>
    </location>
</feature>
<evidence type="ECO:0000256" key="1">
    <source>
        <dbReference type="SAM" id="MobiDB-lite"/>
    </source>
</evidence>
<name>A0A2T6ZXP3_TUBBO</name>
<comment type="caution">
    <text evidence="2">The sequence shown here is derived from an EMBL/GenBank/DDBJ whole genome shotgun (WGS) entry which is preliminary data.</text>
</comment>
<dbReference type="InterPro" id="IPR029062">
    <property type="entry name" value="Class_I_gatase-like"/>
</dbReference>
<reference evidence="2 3" key="1">
    <citation type="submission" date="2017-04" db="EMBL/GenBank/DDBJ databases">
        <title>Draft genome sequence of Tuber borchii Vittad., a whitish edible truffle.</title>
        <authorList>
            <consortium name="DOE Joint Genome Institute"/>
            <person name="Murat C."/>
            <person name="Kuo A."/>
            <person name="Barry K.W."/>
            <person name="Clum A."/>
            <person name="Dockter R.B."/>
            <person name="Fauchery L."/>
            <person name="Iotti M."/>
            <person name="Kohler A."/>
            <person name="Labutti K."/>
            <person name="Lindquist E.A."/>
            <person name="Lipzen A."/>
            <person name="Ohm R.A."/>
            <person name="Wang M."/>
            <person name="Grigoriev I.V."/>
            <person name="Zambonelli A."/>
            <person name="Martin F.M."/>
        </authorList>
    </citation>
    <scope>NUCLEOTIDE SEQUENCE [LARGE SCALE GENOMIC DNA]</scope>
    <source>
        <strain evidence="2 3">Tbo3840</strain>
    </source>
</reference>
<keyword evidence="2" id="KW-0808">Transferase</keyword>
<keyword evidence="3" id="KW-1185">Reference proteome</keyword>
<accession>A0A2T6ZXP3</accession>
<organism evidence="2 3">
    <name type="scientific">Tuber borchii</name>
    <name type="common">White truffle</name>
    <dbReference type="NCBI Taxonomy" id="42251"/>
    <lineage>
        <taxon>Eukaryota</taxon>
        <taxon>Fungi</taxon>
        <taxon>Dikarya</taxon>
        <taxon>Ascomycota</taxon>
        <taxon>Pezizomycotina</taxon>
        <taxon>Pezizomycetes</taxon>
        <taxon>Pezizales</taxon>
        <taxon>Tuberaceae</taxon>
        <taxon>Tuber</taxon>
    </lineage>
</organism>
<dbReference type="GO" id="GO:0016740">
    <property type="term" value="F:transferase activity"/>
    <property type="evidence" value="ECO:0007669"/>
    <property type="project" value="UniProtKB-KW"/>
</dbReference>
<evidence type="ECO:0000313" key="2">
    <source>
        <dbReference type="EMBL" id="PUU80240.1"/>
    </source>
</evidence>
<dbReference type="AlphaFoldDB" id="A0A2T6ZXP3"/>
<dbReference type="GO" id="GO:0004642">
    <property type="term" value="F:phosphoribosylformylglycinamidine synthase activity"/>
    <property type="evidence" value="ECO:0007669"/>
    <property type="project" value="TreeGrafter"/>
</dbReference>
<dbReference type="PANTHER" id="PTHR10099:SF1">
    <property type="entry name" value="PHOSPHORIBOSYLFORMYLGLYCINAMIDINE SYNTHASE"/>
    <property type="match status" value="1"/>
</dbReference>
<dbReference type="STRING" id="42251.A0A2T6ZXP3"/>
<dbReference type="EMBL" id="NESQ01000069">
    <property type="protein sequence ID" value="PUU80240.1"/>
    <property type="molecule type" value="Genomic_DNA"/>
</dbReference>